<name>A0A3M2IXR5_9CELL</name>
<feature type="compositionally biased region" description="Pro residues" evidence="1">
    <location>
        <begin position="16"/>
        <end position="30"/>
    </location>
</feature>
<accession>A0A3M2IXR5</accession>
<keyword evidence="3" id="KW-1185">Reference proteome</keyword>
<reference evidence="2 3" key="1">
    <citation type="submission" date="2018-10" db="EMBL/GenBank/DDBJ databases">
        <title>Isolation, diversity and antifungal activity of actinobacteria from wheat.</title>
        <authorList>
            <person name="Han C."/>
        </authorList>
    </citation>
    <scope>NUCLEOTIDE SEQUENCE [LARGE SCALE GENOMIC DNA]</scope>
    <source>
        <strain evidence="2 3">NEAU-YY56</strain>
    </source>
</reference>
<dbReference type="Pfam" id="PF20060">
    <property type="entry name" value="DUF6459"/>
    <property type="match status" value="1"/>
</dbReference>
<sequence>MEPLGRTALATYSHAVPPPPSRRPLLPALPPGTGAGASGSLDSRHACCMVALAAVEVLAGVRPLAQLARWLTPDVYDGLARRAALTVPRGSALGMPGGRRATVRRVRVCPVDEQVVEASVVVAHAGRVRGVAVRLTRASGRWRAAALVVG</sequence>
<dbReference type="EMBL" id="RFFI01000164">
    <property type="protein sequence ID" value="RMI03605.1"/>
    <property type="molecule type" value="Genomic_DNA"/>
</dbReference>
<proteinExistence type="predicted"/>
<dbReference type="InterPro" id="IPR045596">
    <property type="entry name" value="DUF6459"/>
</dbReference>
<dbReference type="AlphaFoldDB" id="A0A3M2IXR5"/>
<feature type="region of interest" description="Disordered" evidence="1">
    <location>
        <begin position="1"/>
        <end position="37"/>
    </location>
</feature>
<evidence type="ECO:0000256" key="1">
    <source>
        <dbReference type="SAM" id="MobiDB-lite"/>
    </source>
</evidence>
<evidence type="ECO:0000313" key="3">
    <source>
        <dbReference type="Proteomes" id="UP000269289"/>
    </source>
</evidence>
<gene>
    <name evidence="2" type="ORF">EBM89_19045</name>
</gene>
<protein>
    <submittedName>
        <fullName evidence="2">Uncharacterized protein</fullName>
    </submittedName>
</protein>
<comment type="caution">
    <text evidence="2">The sequence shown here is derived from an EMBL/GenBank/DDBJ whole genome shotgun (WGS) entry which is preliminary data.</text>
</comment>
<organism evidence="2 3">
    <name type="scientific">Cellulomonas triticagri</name>
    <dbReference type="NCBI Taxonomy" id="2483352"/>
    <lineage>
        <taxon>Bacteria</taxon>
        <taxon>Bacillati</taxon>
        <taxon>Actinomycetota</taxon>
        <taxon>Actinomycetes</taxon>
        <taxon>Micrococcales</taxon>
        <taxon>Cellulomonadaceae</taxon>
        <taxon>Cellulomonas</taxon>
    </lineage>
</organism>
<evidence type="ECO:0000313" key="2">
    <source>
        <dbReference type="EMBL" id="RMI03605.1"/>
    </source>
</evidence>
<dbReference type="Proteomes" id="UP000269289">
    <property type="component" value="Unassembled WGS sequence"/>
</dbReference>